<dbReference type="InterPro" id="IPR008969">
    <property type="entry name" value="CarboxyPept-like_regulatory"/>
</dbReference>
<keyword evidence="4" id="KW-0732">Signal</keyword>
<dbReference type="Pfam" id="PF13620">
    <property type="entry name" value="CarboxypepD_reg"/>
    <property type="match status" value="1"/>
</dbReference>
<feature type="domain" description="Outer membrane protein beta-barrel" evidence="6">
    <location>
        <begin position="414"/>
        <end position="848"/>
    </location>
</feature>
<dbReference type="InterPro" id="IPR036942">
    <property type="entry name" value="Beta-barrel_TonB_sf"/>
</dbReference>
<evidence type="ECO:0000256" key="3">
    <source>
        <dbReference type="ARBA" id="ARBA00023237"/>
    </source>
</evidence>
<dbReference type="PANTHER" id="PTHR40980">
    <property type="entry name" value="PLUG DOMAIN-CONTAINING PROTEIN"/>
    <property type="match status" value="1"/>
</dbReference>
<dbReference type="SUPFAM" id="SSF56935">
    <property type="entry name" value="Porins"/>
    <property type="match status" value="1"/>
</dbReference>
<evidence type="ECO:0000256" key="4">
    <source>
        <dbReference type="SAM" id="SignalP"/>
    </source>
</evidence>
<feature type="domain" description="TonB-dependent receptor plug" evidence="5">
    <location>
        <begin position="188"/>
        <end position="255"/>
    </location>
</feature>
<dbReference type="Proteomes" id="UP000294498">
    <property type="component" value="Unassembled WGS sequence"/>
</dbReference>
<feature type="signal peptide" evidence="4">
    <location>
        <begin position="1"/>
        <end position="20"/>
    </location>
</feature>
<gene>
    <name evidence="7" type="ORF">EDB95_2299</name>
</gene>
<accession>A0A4R8DTN1</accession>
<evidence type="ECO:0000313" key="8">
    <source>
        <dbReference type="Proteomes" id="UP000294498"/>
    </source>
</evidence>
<dbReference type="Pfam" id="PF14905">
    <property type="entry name" value="OMP_b-brl_3"/>
    <property type="match status" value="1"/>
</dbReference>
<dbReference type="Pfam" id="PF07715">
    <property type="entry name" value="Plug"/>
    <property type="match status" value="1"/>
</dbReference>
<dbReference type="OrthoDB" id="905812at2"/>
<dbReference type="InterPro" id="IPR041700">
    <property type="entry name" value="OMP_b-brl_3"/>
</dbReference>
<dbReference type="InterPro" id="IPR037066">
    <property type="entry name" value="Plug_dom_sf"/>
</dbReference>
<name>A0A4R8DTN1_9BACT</name>
<dbReference type="InterPro" id="IPR012910">
    <property type="entry name" value="Plug_dom"/>
</dbReference>
<dbReference type="GO" id="GO:0009279">
    <property type="term" value="C:cell outer membrane"/>
    <property type="evidence" value="ECO:0007669"/>
    <property type="project" value="UniProtKB-SubCell"/>
</dbReference>
<keyword evidence="8" id="KW-1185">Reference proteome</keyword>
<comment type="caution">
    <text evidence="7">The sequence shown here is derived from an EMBL/GenBank/DDBJ whole genome shotgun (WGS) entry which is preliminary data.</text>
</comment>
<evidence type="ECO:0000259" key="5">
    <source>
        <dbReference type="Pfam" id="PF07715"/>
    </source>
</evidence>
<dbReference type="Gene3D" id="2.170.130.10">
    <property type="entry name" value="TonB-dependent receptor, plug domain"/>
    <property type="match status" value="1"/>
</dbReference>
<protein>
    <submittedName>
        <fullName evidence="7">Outer membrane receptor protein involved in Fe transport</fullName>
    </submittedName>
</protein>
<evidence type="ECO:0000256" key="1">
    <source>
        <dbReference type="ARBA" id="ARBA00004442"/>
    </source>
</evidence>
<reference evidence="7 8" key="1">
    <citation type="submission" date="2019-03" db="EMBL/GenBank/DDBJ databases">
        <title>Genomic Encyclopedia of Type Strains, Phase IV (KMG-IV): sequencing the most valuable type-strain genomes for metagenomic binning, comparative biology and taxonomic classification.</title>
        <authorList>
            <person name="Goeker M."/>
        </authorList>
    </citation>
    <scope>NUCLEOTIDE SEQUENCE [LARGE SCALE GENOMIC DNA]</scope>
    <source>
        <strain evidence="7 8">DSM 100059</strain>
    </source>
</reference>
<dbReference type="AlphaFoldDB" id="A0A4R8DTN1"/>
<organism evidence="7 8">
    <name type="scientific">Dinghuibacter silviterrae</name>
    <dbReference type="NCBI Taxonomy" id="1539049"/>
    <lineage>
        <taxon>Bacteria</taxon>
        <taxon>Pseudomonadati</taxon>
        <taxon>Bacteroidota</taxon>
        <taxon>Chitinophagia</taxon>
        <taxon>Chitinophagales</taxon>
        <taxon>Chitinophagaceae</taxon>
        <taxon>Dinghuibacter</taxon>
    </lineage>
</organism>
<evidence type="ECO:0000256" key="2">
    <source>
        <dbReference type="ARBA" id="ARBA00023136"/>
    </source>
</evidence>
<keyword evidence="2" id="KW-0472">Membrane</keyword>
<dbReference type="PANTHER" id="PTHR40980:SF4">
    <property type="entry name" value="TONB-DEPENDENT RECEPTOR-LIKE BETA-BARREL DOMAIN-CONTAINING PROTEIN"/>
    <property type="match status" value="1"/>
</dbReference>
<evidence type="ECO:0000313" key="7">
    <source>
        <dbReference type="EMBL" id="TDX01266.1"/>
    </source>
</evidence>
<dbReference type="RefSeq" id="WP_133993657.1">
    <property type="nucleotide sequence ID" value="NZ_SODV01000001.1"/>
</dbReference>
<comment type="subcellular location">
    <subcellularLocation>
        <location evidence="1">Cell outer membrane</location>
    </subcellularLocation>
</comment>
<dbReference type="SUPFAM" id="SSF49464">
    <property type="entry name" value="Carboxypeptidase regulatory domain-like"/>
    <property type="match status" value="1"/>
</dbReference>
<evidence type="ECO:0000259" key="6">
    <source>
        <dbReference type="Pfam" id="PF14905"/>
    </source>
</evidence>
<feature type="chain" id="PRO_5020427841" evidence="4">
    <location>
        <begin position="21"/>
        <end position="876"/>
    </location>
</feature>
<dbReference type="Gene3D" id="2.40.170.20">
    <property type="entry name" value="TonB-dependent receptor, beta-barrel domain"/>
    <property type="match status" value="1"/>
</dbReference>
<dbReference type="Gene3D" id="2.60.40.1120">
    <property type="entry name" value="Carboxypeptidase-like, regulatory domain"/>
    <property type="match status" value="1"/>
</dbReference>
<keyword evidence="3" id="KW-0998">Cell outer membrane</keyword>
<sequence>MRKILFILASSLLFAFSAVAQAPAPGKGAPAGPPTLGRAFGTVTDTSGKPIEQASVLLLKPSIDPTTKKKKLILFKGMDTKANGQFNFEDLPIVGQLVLRVSASGYKSKDVPFMVMTPAKPAAPAPAGQNNSNPFGNMPSFEKDLGAIALSSDVKELSGVVINATPPPMKLELDKKVFNVEKNITSAGGTAVDVMRNVPSVNVDIDGNVTLRGASPTIFVDGRPTTLTLDEIPADAIESVEVMTNPSAKYDASGGGSGILNIVLKKNRKQGYNGNVSAGIDSHGMPNALASFNIRQGKVNFTATGLYNGVDSKTTGNTYRDTYIGNGSQLWENDLTRTKAHFLFGQVGMDYFVSNRTTLSGSYIKVHGVFDPKETSQIQTDSAVSGTPQSFYSTRYTDNNRWFDVNGAQLGMKHTFAKDGESWTADGSYFGVTSSGTSTYTTDYYTGLPGSAVGYQTVQKTLGTAAPYFWTVQTDYVNPFTAKTKLEAGLRASIQHLENDNSTYDVTNGHDFLDSVSVSNYKSTSQVYAAYATITSAIGPNFGYQLGLRGESSMYSGDVTNKGEHFSHNYPISLFPSIFLSEKLKHNQELQLSATRKINRPSFFQLIPYTDYSDSLNIQRGNPDLVPEFTYNVEFSYMKTFKHNNTLLASIYYKNTQHLITRFQIKDVNPVGDSVLVNTWQNANSAESYGAEVTSTTTVNKWWDFSLNLNVYNAQINTDNLNEASQNALWSWFGKFNSNFKLPYRFTIQLTAAYQSKTNLPVNQNQQQFGPPNSTTQASAQGYIKPFWGMDVAVKRTFFKNDAGSITVNFSDIFRTRWQDQYSISPGLFTQEFDRLKDPQLVRVVFAYRFGKMDLNLFKRKDMNNQGMGDAGSSLQ</sequence>
<dbReference type="EMBL" id="SODV01000001">
    <property type="protein sequence ID" value="TDX01266.1"/>
    <property type="molecule type" value="Genomic_DNA"/>
</dbReference>
<proteinExistence type="predicted"/>
<keyword evidence="7" id="KW-0675">Receptor</keyword>